<dbReference type="EMBL" id="JAHQIW010005380">
    <property type="protein sequence ID" value="KAJ1365872.1"/>
    <property type="molecule type" value="Genomic_DNA"/>
</dbReference>
<proteinExistence type="inferred from homology"/>
<evidence type="ECO:0000256" key="2">
    <source>
        <dbReference type="ARBA" id="ARBA00015736"/>
    </source>
</evidence>
<protein>
    <recommendedName>
        <fullName evidence="2">Dymeclin</fullName>
    </recommendedName>
</protein>
<dbReference type="Proteomes" id="UP001196413">
    <property type="component" value="Unassembled WGS sequence"/>
</dbReference>
<dbReference type="AlphaFoldDB" id="A0AAD5NA60"/>
<evidence type="ECO:0000256" key="3">
    <source>
        <dbReference type="ARBA" id="ARBA00022707"/>
    </source>
</evidence>
<keyword evidence="6" id="KW-1185">Reference proteome</keyword>
<evidence type="ECO:0000256" key="4">
    <source>
        <dbReference type="ARBA" id="ARBA00023288"/>
    </source>
</evidence>
<keyword evidence="3" id="KW-0519">Myristate</keyword>
<dbReference type="InterPro" id="IPR019142">
    <property type="entry name" value="Dymeclin"/>
</dbReference>
<evidence type="ECO:0000313" key="5">
    <source>
        <dbReference type="EMBL" id="KAJ1365872.1"/>
    </source>
</evidence>
<name>A0AAD5NA60_PARTN</name>
<evidence type="ECO:0000313" key="6">
    <source>
        <dbReference type="Proteomes" id="UP001196413"/>
    </source>
</evidence>
<sequence length="66" mass="7716">MRLSSEQEPADQNTDDITAIEEGIRTLLEIINSALCANLRNNPHLIYTLLYHRCLFDSYQHHPMFQ</sequence>
<feature type="non-terminal residue" evidence="5">
    <location>
        <position position="66"/>
    </location>
</feature>
<dbReference type="PANTHER" id="PTHR12895:SF9">
    <property type="entry name" value="DYMECLIN"/>
    <property type="match status" value="1"/>
</dbReference>
<keyword evidence="4" id="KW-0449">Lipoprotein</keyword>
<dbReference type="GO" id="GO:0005794">
    <property type="term" value="C:Golgi apparatus"/>
    <property type="evidence" value="ECO:0007669"/>
    <property type="project" value="TreeGrafter"/>
</dbReference>
<comment type="caution">
    <text evidence="5">The sequence shown here is derived from an EMBL/GenBank/DDBJ whole genome shotgun (WGS) entry which is preliminary data.</text>
</comment>
<dbReference type="PANTHER" id="PTHR12895">
    <property type="entry name" value="DYMECLIN"/>
    <property type="match status" value="1"/>
</dbReference>
<reference evidence="5" key="1">
    <citation type="submission" date="2021-06" db="EMBL/GenBank/DDBJ databases">
        <title>Parelaphostrongylus tenuis whole genome reference sequence.</title>
        <authorList>
            <person name="Garwood T.J."/>
            <person name="Larsen P.A."/>
            <person name="Fountain-Jones N.M."/>
            <person name="Garbe J.R."/>
            <person name="Macchietto M.G."/>
            <person name="Kania S.A."/>
            <person name="Gerhold R.W."/>
            <person name="Richards J.E."/>
            <person name="Wolf T.M."/>
        </authorList>
    </citation>
    <scope>NUCLEOTIDE SEQUENCE</scope>
    <source>
        <strain evidence="5">MNPRO001-30</strain>
        <tissue evidence="5">Meninges</tissue>
    </source>
</reference>
<dbReference type="GO" id="GO:0007030">
    <property type="term" value="P:Golgi organization"/>
    <property type="evidence" value="ECO:0007669"/>
    <property type="project" value="TreeGrafter"/>
</dbReference>
<dbReference type="Pfam" id="PF09742">
    <property type="entry name" value="Dymeclin"/>
    <property type="match status" value="1"/>
</dbReference>
<accession>A0AAD5NA60</accession>
<gene>
    <name evidence="5" type="ORF">KIN20_026334</name>
</gene>
<organism evidence="5 6">
    <name type="scientific">Parelaphostrongylus tenuis</name>
    <name type="common">Meningeal worm</name>
    <dbReference type="NCBI Taxonomy" id="148309"/>
    <lineage>
        <taxon>Eukaryota</taxon>
        <taxon>Metazoa</taxon>
        <taxon>Ecdysozoa</taxon>
        <taxon>Nematoda</taxon>
        <taxon>Chromadorea</taxon>
        <taxon>Rhabditida</taxon>
        <taxon>Rhabditina</taxon>
        <taxon>Rhabditomorpha</taxon>
        <taxon>Strongyloidea</taxon>
        <taxon>Metastrongylidae</taxon>
        <taxon>Parelaphostrongylus</taxon>
    </lineage>
</organism>
<comment type="similarity">
    <text evidence="1">Belongs to the dymeclin family.</text>
</comment>
<evidence type="ECO:0000256" key="1">
    <source>
        <dbReference type="ARBA" id="ARBA00010603"/>
    </source>
</evidence>